<evidence type="ECO:0000313" key="3">
    <source>
        <dbReference type="Proteomes" id="UP000199729"/>
    </source>
</evidence>
<gene>
    <name evidence="2" type="ORF">VITFI_CDS3204</name>
</gene>
<dbReference type="Proteomes" id="UP000199729">
    <property type="component" value="Chromosome"/>
</dbReference>
<feature type="compositionally biased region" description="Basic and acidic residues" evidence="1">
    <location>
        <begin position="9"/>
        <end position="19"/>
    </location>
</feature>
<feature type="region of interest" description="Disordered" evidence="1">
    <location>
        <begin position="1"/>
        <end position="22"/>
    </location>
</feature>
<dbReference type="AlphaFoldDB" id="A0A221KIV7"/>
<evidence type="ECO:0000256" key="1">
    <source>
        <dbReference type="SAM" id="MobiDB-lite"/>
    </source>
</evidence>
<name>A0A221KIV7_VITFI</name>
<proteinExistence type="predicted"/>
<dbReference type="KEGG" id="vff:VITFI_CDS3204"/>
<reference evidence="2 3" key="1">
    <citation type="submission" date="2017-07" db="EMBL/GenBank/DDBJ databases">
        <title>Complete Genome Sequence of the cosmetic ferment Vitreoscilla filiformis (ATCC15551).</title>
        <authorList>
            <person name="Contreras S."/>
            <person name="Sagory-Zalkind P."/>
            <person name="Blanquart H."/>
            <person name="Iltis A."/>
            <person name="Morand S.C."/>
        </authorList>
    </citation>
    <scope>NUCLEOTIDE SEQUENCE [LARGE SCALE GENOMIC DNA]</scope>
    <source>
        <strain evidence="2 3">ATCC 15551</strain>
    </source>
</reference>
<organism evidence="2 3">
    <name type="scientific">Vitreoscilla filiformis</name>
    <dbReference type="NCBI Taxonomy" id="63"/>
    <lineage>
        <taxon>Bacteria</taxon>
        <taxon>Pseudomonadati</taxon>
        <taxon>Pseudomonadota</taxon>
        <taxon>Betaproteobacteria</taxon>
        <taxon>Neisseriales</taxon>
        <taxon>Neisseriaceae</taxon>
        <taxon>Vitreoscilla</taxon>
    </lineage>
</organism>
<evidence type="ECO:0000313" key="2">
    <source>
        <dbReference type="EMBL" id="ASM78981.1"/>
    </source>
</evidence>
<accession>A0A221KIV7</accession>
<protein>
    <submittedName>
        <fullName evidence="2">Uncharacterized protein</fullName>
    </submittedName>
</protein>
<dbReference type="EMBL" id="CP022423">
    <property type="protein sequence ID" value="ASM78981.1"/>
    <property type="molecule type" value="Genomic_DNA"/>
</dbReference>
<sequence>MTCVSTLDEPPKEGSDGKPNEPAWLLVSPPKAKLNATIQEPLCEANVRMMNSSQ</sequence>
<keyword evidence="3" id="KW-1185">Reference proteome</keyword>